<proteinExistence type="predicted"/>
<name>A0AAW0GBR6_9APHY</name>
<dbReference type="Proteomes" id="UP001385951">
    <property type="component" value="Unassembled WGS sequence"/>
</dbReference>
<gene>
    <name evidence="2" type="ORF">QCA50_010113</name>
</gene>
<evidence type="ECO:0000256" key="1">
    <source>
        <dbReference type="SAM" id="MobiDB-lite"/>
    </source>
</evidence>
<feature type="region of interest" description="Disordered" evidence="1">
    <location>
        <begin position="346"/>
        <end position="384"/>
    </location>
</feature>
<feature type="compositionally biased region" description="Low complexity" evidence="1">
    <location>
        <begin position="358"/>
        <end position="374"/>
    </location>
</feature>
<sequence>MPSYNRTILSPSKSVSHSFDSRLSEPPYPVGVKLGPRECDWKIALKHSPSLMSFHHDPPLLVPVALPWTPYGVPVQWRDLERYARFHRWLDPHVFCFCPGQRVVSVFTVYGKESEHYNNVCVGCASWTSTGGGCSYFVNLERLEAVEKGFHLYDFFPEVDFGKANGKKRAKTHPITRKVGVSTPYARPQKKEPSLFTKHSNKPPAHTLPLPTSQLLTFADEWKYFFPGRDFSPLSQALPLTPPPLEPELAGTLENLTRGYFDDIARIASPPAPDFLYNRIEDLPIPHINDAQEVVTKLLSPCGNGVRFHELMGVLGRCNLCGHIIALPVFHIHICRTNLGATPTTVATTTPVRPSPSSPSSSNSSPCSSSSVRSDQATSSTSRSPSCIQEYHGILYETSLLPICARGGATSSPTFSDVIDLTIDD</sequence>
<feature type="region of interest" description="Disordered" evidence="1">
    <location>
        <begin position="1"/>
        <end position="24"/>
    </location>
</feature>
<dbReference type="EMBL" id="JASBNA010000016">
    <property type="protein sequence ID" value="KAK7686515.1"/>
    <property type="molecule type" value="Genomic_DNA"/>
</dbReference>
<protein>
    <submittedName>
        <fullName evidence="2">Uncharacterized protein</fullName>
    </submittedName>
</protein>
<feature type="region of interest" description="Disordered" evidence="1">
    <location>
        <begin position="180"/>
        <end position="208"/>
    </location>
</feature>
<feature type="compositionally biased region" description="Polar residues" evidence="1">
    <location>
        <begin position="375"/>
        <end position="384"/>
    </location>
</feature>
<dbReference type="AlphaFoldDB" id="A0AAW0GBR6"/>
<evidence type="ECO:0000313" key="2">
    <source>
        <dbReference type="EMBL" id="KAK7686515.1"/>
    </source>
</evidence>
<comment type="caution">
    <text evidence="2">The sequence shown here is derived from an EMBL/GenBank/DDBJ whole genome shotgun (WGS) entry which is preliminary data.</text>
</comment>
<evidence type="ECO:0000313" key="3">
    <source>
        <dbReference type="Proteomes" id="UP001385951"/>
    </source>
</evidence>
<feature type="compositionally biased region" description="Polar residues" evidence="1">
    <location>
        <begin position="1"/>
        <end position="18"/>
    </location>
</feature>
<organism evidence="2 3">
    <name type="scientific">Cerrena zonata</name>
    <dbReference type="NCBI Taxonomy" id="2478898"/>
    <lineage>
        <taxon>Eukaryota</taxon>
        <taxon>Fungi</taxon>
        <taxon>Dikarya</taxon>
        <taxon>Basidiomycota</taxon>
        <taxon>Agaricomycotina</taxon>
        <taxon>Agaricomycetes</taxon>
        <taxon>Polyporales</taxon>
        <taxon>Cerrenaceae</taxon>
        <taxon>Cerrena</taxon>
    </lineage>
</organism>
<keyword evidence="3" id="KW-1185">Reference proteome</keyword>
<accession>A0AAW0GBR6</accession>
<reference evidence="2 3" key="1">
    <citation type="submission" date="2022-09" db="EMBL/GenBank/DDBJ databases">
        <authorList>
            <person name="Palmer J.M."/>
        </authorList>
    </citation>
    <scope>NUCLEOTIDE SEQUENCE [LARGE SCALE GENOMIC DNA]</scope>
    <source>
        <strain evidence="2 3">DSM 7382</strain>
    </source>
</reference>